<dbReference type="EMBL" id="JX294955">
    <property type="protein sequence ID" value="AFS30741.1"/>
    <property type="molecule type" value="mRNA"/>
</dbReference>
<gene>
    <name evidence="3" type="primary">LysM23</name>
</gene>
<dbReference type="CDD" id="cd00118">
    <property type="entry name" value="LysM"/>
    <property type="match status" value="1"/>
</dbReference>
<keyword evidence="1" id="KW-0732">Signal</keyword>
<evidence type="ECO:0000256" key="1">
    <source>
        <dbReference type="SAM" id="SignalP"/>
    </source>
</evidence>
<feature type="domain" description="LysM" evidence="2">
    <location>
        <begin position="96"/>
        <end position="142"/>
    </location>
</feature>
<feature type="signal peptide" evidence="1">
    <location>
        <begin position="1"/>
        <end position="19"/>
    </location>
</feature>
<organism evidence="3">
    <name type="scientific">Drepanopeziza brunnea f. sp. 'multigermtubi'</name>
    <dbReference type="NCBI Taxonomy" id="698441"/>
    <lineage>
        <taxon>Eukaryota</taxon>
        <taxon>Fungi</taxon>
        <taxon>Dikarya</taxon>
        <taxon>Ascomycota</taxon>
        <taxon>Pezizomycotina</taxon>
        <taxon>Leotiomycetes</taxon>
        <taxon>Helotiales</taxon>
        <taxon>Drepanopezizaceae</taxon>
        <taxon>Drepanopeziza</taxon>
    </lineage>
</organism>
<evidence type="ECO:0000313" key="3">
    <source>
        <dbReference type="EMBL" id="AFS30741.1"/>
    </source>
</evidence>
<evidence type="ECO:0000259" key="2">
    <source>
        <dbReference type="PROSITE" id="PS51782"/>
    </source>
</evidence>
<dbReference type="InterPro" id="IPR018392">
    <property type="entry name" value="LysM"/>
</dbReference>
<accession>J9XU71</accession>
<proteinExistence type="evidence at transcript level"/>
<protein>
    <submittedName>
        <fullName evidence="3">LysM23p</fullName>
    </submittedName>
</protein>
<sequence>MRFNSNLFLLASLFGVGTALRRSCKPDDTDPDNSGNGWYTVTRDDNLQKVALDFCSKGTDLAKLNVGTPFYDGNIYTVPCKIRRRDCARIPGSDYGYYTVVDGDLFNAIASDFCADTTSLKSLNPDTVKKDNSITPGSILRVPCGWN</sequence>
<dbReference type="Pfam" id="PF01476">
    <property type="entry name" value="LysM"/>
    <property type="match status" value="1"/>
</dbReference>
<reference evidence="3" key="1">
    <citation type="submission" date="2012-07" db="EMBL/GenBank/DDBJ databases">
        <title>The Marssonina brunnea LysM effectors prevent chitin-triggered plant immunity.</title>
        <authorList>
            <person name="Jiang C."/>
            <person name="Cheng Q."/>
            <person name="Cao Y."/>
            <person name="Zhu S."/>
            <person name="Tan B."/>
            <person name="Huang M."/>
            <person name="Wu R."/>
            <person name="Zhou Y."/>
            <person name="Zhang S."/>
            <person name="Xu L."/>
        </authorList>
    </citation>
    <scope>NUCLEOTIDE SEQUENCE</scope>
    <source>
        <strain evidence="3">M6</strain>
    </source>
</reference>
<dbReference type="InterPro" id="IPR036779">
    <property type="entry name" value="LysM_dom_sf"/>
</dbReference>
<dbReference type="AlphaFoldDB" id="J9XU71"/>
<feature type="chain" id="PRO_5003828197" evidence="1">
    <location>
        <begin position="20"/>
        <end position="147"/>
    </location>
</feature>
<dbReference type="SUPFAM" id="SSF54106">
    <property type="entry name" value="LysM domain"/>
    <property type="match status" value="1"/>
</dbReference>
<name>J9XU71_9HELO</name>
<dbReference type="Gene3D" id="3.10.350.10">
    <property type="entry name" value="LysM domain"/>
    <property type="match status" value="1"/>
</dbReference>
<dbReference type="PROSITE" id="PS51782">
    <property type="entry name" value="LYSM"/>
    <property type="match status" value="1"/>
</dbReference>